<evidence type="ECO:0000256" key="2">
    <source>
        <dbReference type="ARBA" id="ARBA00022737"/>
    </source>
</evidence>
<feature type="domain" description="Carbohydrate-binding/sugar hydrolysis" evidence="6">
    <location>
        <begin position="664"/>
        <end position="846"/>
    </location>
</feature>
<dbReference type="InterPro" id="IPR051550">
    <property type="entry name" value="SCF-Subunits/Alg-Epimerases"/>
</dbReference>
<dbReference type="Gene3D" id="2.160.20.10">
    <property type="entry name" value="Single-stranded right-handed beta-helix, Pectin lyase-like"/>
    <property type="match status" value="7"/>
</dbReference>
<keyword evidence="3" id="KW-0833">Ubl conjugation pathway</keyword>
<feature type="region of interest" description="Disordered" evidence="4">
    <location>
        <begin position="1675"/>
        <end position="1775"/>
    </location>
</feature>
<evidence type="ECO:0000256" key="4">
    <source>
        <dbReference type="SAM" id="MobiDB-lite"/>
    </source>
</evidence>
<feature type="transmembrane region" description="Helical" evidence="5">
    <location>
        <begin position="1612"/>
        <end position="1636"/>
    </location>
</feature>
<dbReference type="InterPro" id="IPR012334">
    <property type="entry name" value="Pectin_lyas_fold"/>
</dbReference>
<dbReference type="InterPro" id="IPR007742">
    <property type="entry name" value="NosD_dom"/>
</dbReference>
<dbReference type="PANTHER" id="PTHR22990">
    <property type="entry name" value="F-BOX ONLY PROTEIN"/>
    <property type="match status" value="1"/>
</dbReference>
<dbReference type="InterPro" id="IPR011050">
    <property type="entry name" value="Pectin_lyase_fold/virulence"/>
</dbReference>
<protein>
    <recommendedName>
        <fullName evidence="6">Carbohydrate-binding/sugar hydrolysis domain-containing protein</fullName>
    </recommendedName>
</protein>
<dbReference type="PANTHER" id="PTHR22990:SF15">
    <property type="entry name" value="F-BOX ONLY PROTEIN 10"/>
    <property type="match status" value="1"/>
</dbReference>
<dbReference type="Proteomes" id="UP001208689">
    <property type="component" value="Chromosome"/>
</dbReference>
<proteinExistence type="predicted"/>
<accession>A0ABY6HMA6</accession>
<organism evidence="7 8">
    <name type="scientific">Candidatus Lokiarchaeum ossiferum</name>
    <dbReference type="NCBI Taxonomy" id="2951803"/>
    <lineage>
        <taxon>Archaea</taxon>
        <taxon>Promethearchaeati</taxon>
        <taxon>Promethearchaeota</taxon>
        <taxon>Promethearchaeia</taxon>
        <taxon>Promethearchaeales</taxon>
        <taxon>Promethearchaeaceae</taxon>
        <taxon>Candidatus Lokiarchaeum</taxon>
    </lineage>
</organism>
<dbReference type="SMART" id="SM00710">
    <property type="entry name" value="PbH1"/>
    <property type="match status" value="33"/>
</dbReference>
<feature type="compositionally biased region" description="Basic residues" evidence="4">
    <location>
        <begin position="1872"/>
        <end position="1884"/>
    </location>
</feature>
<evidence type="ECO:0000256" key="1">
    <source>
        <dbReference type="ARBA" id="ARBA00004906"/>
    </source>
</evidence>
<evidence type="ECO:0000313" key="8">
    <source>
        <dbReference type="Proteomes" id="UP001208689"/>
    </source>
</evidence>
<evidence type="ECO:0000313" key="7">
    <source>
        <dbReference type="EMBL" id="UYP44642.1"/>
    </source>
</evidence>
<keyword evidence="5" id="KW-1133">Transmembrane helix</keyword>
<feature type="transmembrane region" description="Helical" evidence="5">
    <location>
        <begin position="12"/>
        <end position="33"/>
    </location>
</feature>
<dbReference type="InterPro" id="IPR006626">
    <property type="entry name" value="PbH1"/>
</dbReference>
<dbReference type="EMBL" id="CP104013">
    <property type="protein sequence ID" value="UYP44642.1"/>
    <property type="molecule type" value="Genomic_DNA"/>
</dbReference>
<dbReference type="SMART" id="SM00722">
    <property type="entry name" value="CASH"/>
    <property type="match status" value="4"/>
</dbReference>
<evidence type="ECO:0000256" key="5">
    <source>
        <dbReference type="SAM" id="Phobius"/>
    </source>
</evidence>
<feature type="compositionally biased region" description="Basic and acidic residues" evidence="4">
    <location>
        <begin position="1675"/>
        <end position="1690"/>
    </location>
</feature>
<reference evidence="7" key="1">
    <citation type="submission" date="2022-09" db="EMBL/GenBank/DDBJ databases">
        <title>Actin cytoskeleton and complex cell architecture in an #Asgard archaeon.</title>
        <authorList>
            <person name="Ponce Toledo R.I."/>
            <person name="Schleper C."/>
            <person name="Rodrigues Oliveira T."/>
            <person name="Wollweber F."/>
            <person name="Xu J."/>
            <person name="Rittmann S."/>
            <person name="Klingl A."/>
            <person name="Pilhofer M."/>
        </authorList>
    </citation>
    <scope>NUCLEOTIDE SEQUENCE</scope>
    <source>
        <strain evidence="7">B-35</strain>
    </source>
</reference>
<comment type="pathway">
    <text evidence="1">Protein modification; protein ubiquitination.</text>
</comment>
<feature type="compositionally biased region" description="Basic and acidic residues" evidence="4">
    <location>
        <begin position="1845"/>
        <end position="1871"/>
    </location>
</feature>
<feature type="region of interest" description="Disordered" evidence="4">
    <location>
        <begin position="1791"/>
        <end position="1810"/>
    </location>
</feature>
<feature type="domain" description="Carbohydrate-binding/sugar hydrolysis" evidence="6">
    <location>
        <begin position="909"/>
        <end position="1043"/>
    </location>
</feature>
<dbReference type="InterPro" id="IPR022441">
    <property type="entry name" value="Para_beta_helix_rpt-2"/>
</dbReference>
<feature type="domain" description="Carbohydrate-binding/sugar hydrolysis" evidence="6">
    <location>
        <begin position="307"/>
        <end position="461"/>
    </location>
</feature>
<sequence length="1911" mass="215757">MKLFTKLSLKKHYCFILSYLTIVIILGFCANSFKSRFDSSDHGFEQFKNQIQPKSSINWEFTNLEIDGDATGIGAKNWSWAVSQDWCSGSGTQGDPYIIENVTLEDLALNDYKGLYIHDSKSHFIIQNCEIIGYEYTYYYRDGGIFFSNVTNGILTNNKFNDNYRAINFYDKCENITISSNNITGKSTQNYYGIYSTSNFKNITIFDNIFKHVYDALHLTGCELSNITQNTMDTPKRDGIHLISSNFNNITDNTISNANNNGIILSSNCLENNITYNSISTSLYSGISIRSNSNYNNISFNSISESTIFGIRISSSSFLIIESNTLTESGLGIYGARGSSFDIEYYTHTIEDNFVDGKEIFYFKNLANLTELNYTNAAQIYLITCNDSIISNQDFSYTDYGVVSIECKNISVIDNIISDSYYDGIYFYKTINSNISSNNIDGIQGYNYNSYGSPGYGIYLDTYCENITVELNDLKYCQNDGLHVDRYCINTTVVGNSINYNTNYGASFTSYCQNINISRNEISNNGGQGIHLSYFDNCEISRNQINKNLYGISGAAISYNLAENLTIFNNNISENTRHGIELSTSKNVSIHSNLVSKNGGNAYYGVKFNTGCLEVNISYNKIFDNNDYGLYLSSCEFFFIEDNNFTKTGFGIEGTLTNKNHYTHFFNLNNSVDNKYIYYYVDEDGLLPEDFSNGGQLYLINTNNSIIEDLDITNRQYGIFLYKSNYLGITNCNFTGAILNGVYLYYSNNNNFTLCNITYSKNHLVHLNQYCSFNNFQGNNISRARNSYSDGIYLDNYCNNNLIENNIFSQSIGSYSQGISLLSHCNGNILKKNVISDNKWDGIYFQDYCNFNYIISNSFMRNNRYGIYFLDECQYNEISDNNVSGNYGMFYDDESSFNQILYNNVSNTQYHGIYIETDSINNSIYYNTISHNGLNGAADYGYGIYINERSDSSFIKWNNISYNNLHGIWIDDDSDYCQILYNNISYNNQHGIFLHDLCDSNEIYNNSISFNSEYGIKVESNCDSNEIINCSISNNTAFGIYIITDCQDSLIVSNYIWNTTGIGIGLYANAISSEIYFNNFSSNGLHAVDEGFLNLWDNGTMGNYWDDFAGNDWDDDYIGNMSYYILPNGEDRFPIWWDGYNLQPKPNISSTGDVSYYFGYTGFSISWNANTTDPNYYNITRNGSIIATGLWENNIPILINIDSLQVGIYQYTCFVNSTQGDFSSDSVLVTVIRTHPIITATEDVVFNVTEFVNPIIWSVNTPLEDTALIYRNGLLIESNTSWNSDEPFIIEIADLDPGIYTFELYVNSTSNEIAYDSITITVLEPPPTISHPEDRSYIVLSLNNNITWVGTSPIPDHIKIFKDNILIFENPWNSSENIILPIDGLMPGVYLYECYLNTTTGNVVYDAVILTVLEPNMEISHPPDKSFLINQIGQNITWVGNSLIPDKVKILKDGEVIFLDNWTSSLDISIDLDGLIAGSYLYECVLNSTSGMMVYDSVVVIVLDPAPTISQPQDVVLDVNQTASTITWYGNSPNPGNVIIKQNGVIIYEGEWQSGEPIAINVNNLTVGTYLFECILVSASGVSVSDSVLIVVEDPNADIGTGDRTENRGNAALWWIISILAVLLAGSISTIVFLIWRQRNFGLYDNITPEDISKNAIDENKVILMTDSDRQILDEVSRRQEVPKSQEKKSRFSLGKLKQSSKSHQKKFYSPKDLEKPSKINGIGPESSVTKKKSIFKESKQKDMPGDSKIEKNEDKTQIIRPPRSNKVADFSNPEEKIGINTMEANNEIQIIPKKSKGDNNSSKSDSIFKEELSAAKQNLKDLANTTNLVENKIPSESENLKIENKTELQNKTMTEKKSQKRIITKEDTAFKKKISKKTSRKTQVKTAKQTVKNTKTKKSSNSNSNDHNSK</sequence>
<feature type="compositionally biased region" description="Basic residues" evidence="4">
    <location>
        <begin position="1699"/>
        <end position="1709"/>
    </location>
</feature>
<dbReference type="SUPFAM" id="SSF51126">
    <property type="entry name" value="Pectin lyase-like"/>
    <property type="match status" value="6"/>
</dbReference>
<name>A0ABY6HMA6_9ARCH</name>
<feature type="domain" description="Carbohydrate-binding/sugar hydrolysis" evidence="6">
    <location>
        <begin position="138"/>
        <end position="266"/>
    </location>
</feature>
<dbReference type="NCBIfam" id="TIGR03804">
    <property type="entry name" value="para_beta_helix"/>
    <property type="match status" value="1"/>
</dbReference>
<keyword evidence="8" id="KW-1185">Reference proteome</keyword>
<keyword evidence="2" id="KW-0677">Repeat</keyword>
<feature type="region of interest" description="Disordered" evidence="4">
    <location>
        <begin position="1845"/>
        <end position="1911"/>
    </location>
</feature>
<dbReference type="InterPro" id="IPR039448">
    <property type="entry name" value="Beta_helix"/>
</dbReference>
<dbReference type="Pfam" id="PF05048">
    <property type="entry name" value="NosD"/>
    <property type="match status" value="2"/>
</dbReference>
<gene>
    <name evidence="7" type="ORF">NEF87_000927</name>
</gene>
<evidence type="ECO:0000259" key="6">
    <source>
        <dbReference type="SMART" id="SM00722"/>
    </source>
</evidence>
<keyword evidence="5" id="KW-0472">Membrane</keyword>
<keyword evidence="5" id="KW-0812">Transmembrane</keyword>
<feature type="compositionally biased region" description="Low complexity" evidence="4">
    <location>
        <begin position="1885"/>
        <end position="1911"/>
    </location>
</feature>
<feature type="compositionally biased region" description="Basic and acidic residues" evidence="4">
    <location>
        <begin position="1735"/>
        <end position="1758"/>
    </location>
</feature>
<dbReference type="InterPro" id="IPR006633">
    <property type="entry name" value="Carb-bd_sugar_hydrolysis-dom"/>
</dbReference>
<dbReference type="Pfam" id="PF13229">
    <property type="entry name" value="Beta_helix"/>
    <property type="match status" value="3"/>
</dbReference>
<evidence type="ECO:0000256" key="3">
    <source>
        <dbReference type="ARBA" id="ARBA00022786"/>
    </source>
</evidence>